<dbReference type="CDD" id="cd00063">
    <property type="entry name" value="FN3"/>
    <property type="match status" value="1"/>
</dbReference>
<dbReference type="InterPro" id="IPR015914">
    <property type="entry name" value="PAPs_N"/>
</dbReference>
<dbReference type="GO" id="GO:0003993">
    <property type="term" value="F:acid phosphatase activity"/>
    <property type="evidence" value="ECO:0007669"/>
    <property type="project" value="InterPro"/>
</dbReference>
<accession>A0A7C5YXS3</accession>
<name>A0A7C5YXS3_UNCC3</name>
<dbReference type="SUPFAM" id="SSF49363">
    <property type="entry name" value="Purple acid phosphatase, N-terminal domain"/>
    <property type="match status" value="2"/>
</dbReference>
<gene>
    <name evidence="3" type="ORF">ENL96_02210</name>
</gene>
<dbReference type="AlphaFoldDB" id="A0A7C5YXS3"/>
<evidence type="ECO:0000259" key="2">
    <source>
        <dbReference type="PROSITE" id="PS50853"/>
    </source>
</evidence>
<dbReference type="Pfam" id="PF16656">
    <property type="entry name" value="Pur_ac_phosph_N"/>
    <property type="match status" value="1"/>
</dbReference>
<keyword evidence="1" id="KW-0812">Transmembrane</keyword>
<proteinExistence type="predicted"/>
<evidence type="ECO:0000256" key="1">
    <source>
        <dbReference type="SAM" id="Phobius"/>
    </source>
</evidence>
<feature type="domain" description="Fibronectin type-III" evidence="2">
    <location>
        <begin position="48"/>
        <end position="143"/>
    </location>
</feature>
<dbReference type="SMART" id="SM00060">
    <property type="entry name" value="FN3"/>
    <property type="match status" value="2"/>
</dbReference>
<organism evidence="3">
    <name type="scientific">candidate division CPR3 bacterium</name>
    <dbReference type="NCBI Taxonomy" id="2268181"/>
    <lineage>
        <taxon>Bacteria</taxon>
        <taxon>Bacteria division CPR3</taxon>
    </lineage>
</organism>
<dbReference type="InterPro" id="IPR008963">
    <property type="entry name" value="Purple_acid_Pase-like_N"/>
</dbReference>
<keyword evidence="1" id="KW-0472">Membrane</keyword>
<sequence length="623" mass="67986">MEQKNEKKQTVSLPLIITFVVLCVVLPILVFGYYKFVIKGIRATTDIEPTNIRIVDISANSIGITWHTNTPTTGYVKYSQSPGSLTNTASDERGSDGKYYSHYCVLRNLVPNSKVYFSIVSEGKEFNNQGNPYQQQTMGVLEPPATLEDIRGILKGSDGNTIGDAIVYLTLVGKTQDRPIVSQTLGTVTNNSGAWVFKLGIRTVDGSSYISDFQNYYAKIETLSPDGTQGYVIGNITENFGIVLANTQKDDMPVVSGSGGGGGTPPPPTPLLAGSYFITNITDGSFTVVWETEKPTKGAIKYGINSQTLSNTAYDTRGQDRYLYTHSVTIVDTASDPGTTYYFKIGVDDKLLDDNGKPFIFKKPLQSGVPRTDPIEGTLSSTTGELDDSVVLAQATINGNKTTYISSIPLPNGNWQLELGYLRSTENNGEIGDYIHYSETDKLKIEIKGVSKIDGSLTEKTVAELKNSNLTLAVSLKTKEGAQYACQPLNLQSESRIRAGTPIGGCGLKPNTTIKLKIESPKVVTAEVMTDSQGRWSWTIPKNLSEGWHTITATIMLADGSIQTITRRVYISGATPQTALGYPVIYVIDITIILIGFYILYCIKEETAHEKWTKGILAIFETE</sequence>
<reference evidence="3" key="1">
    <citation type="journal article" date="2020" name="mSystems">
        <title>Genome- and Community-Level Interaction Insights into Carbon Utilization and Element Cycling Functions of Hydrothermarchaeota in Hydrothermal Sediment.</title>
        <authorList>
            <person name="Zhou Z."/>
            <person name="Liu Y."/>
            <person name="Xu W."/>
            <person name="Pan J."/>
            <person name="Luo Z.H."/>
            <person name="Li M."/>
        </authorList>
    </citation>
    <scope>NUCLEOTIDE SEQUENCE [LARGE SCALE GENOMIC DNA]</scope>
    <source>
        <strain evidence="3">SpSt-1042</strain>
    </source>
</reference>
<feature type="transmembrane region" description="Helical" evidence="1">
    <location>
        <begin position="12"/>
        <end position="34"/>
    </location>
</feature>
<dbReference type="Gene3D" id="3.30.420.430">
    <property type="match status" value="1"/>
</dbReference>
<dbReference type="InterPro" id="IPR003961">
    <property type="entry name" value="FN3_dom"/>
</dbReference>
<protein>
    <recommendedName>
        <fullName evidence="2">Fibronectin type-III domain-containing protein</fullName>
    </recommendedName>
</protein>
<keyword evidence="1" id="KW-1133">Transmembrane helix</keyword>
<comment type="caution">
    <text evidence="3">The sequence shown here is derived from an EMBL/GenBank/DDBJ whole genome shotgun (WGS) entry which is preliminary data.</text>
</comment>
<evidence type="ECO:0000313" key="3">
    <source>
        <dbReference type="EMBL" id="HHR92303.1"/>
    </source>
</evidence>
<dbReference type="EMBL" id="DRVY01000064">
    <property type="protein sequence ID" value="HHR92303.1"/>
    <property type="molecule type" value="Genomic_DNA"/>
</dbReference>
<feature type="transmembrane region" description="Helical" evidence="1">
    <location>
        <begin position="580"/>
        <end position="601"/>
    </location>
</feature>
<dbReference type="Gene3D" id="2.60.40.380">
    <property type="entry name" value="Purple acid phosphatase-like, N-terminal"/>
    <property type="match status" value="2"/>
</dbReference>
<dbReference type="PROSITE" id="PS50853">
    <property type="entry name" value="FN3"/>
    <property type="match status" value="1"/>
</dbReference>
<dbReference type="GO" id="GO:0046872">
    <property type="term" value="F:metal ion binding"/>
    <property type="evidence" value="ECO:0007669"/>
    <property type="project" value="InterPro"/>
</dbReference>